<dbReference type="AlphaFoldDB" id="H2B1N7"/>
<dbReference type="InterPro" id="IPR020843">
    <property type="entry name" value="ER"/>
</dbReference>
<dbReference type="GO" id="GO:0016491">
    <property type="term" value="F:oxidoreductase activity"/>
    <property type="evidence" value="ECO:0007669"/>
    <property type="project" value="InterPro"/>
</dbReference>
<dbReference type="SUPFAM" id="SSF50129">
    <property type="entry name" value="GroES-like"/>
    <property type="match status" value="1"/>
</dbReference>
<dbReference type="CDD" id="cd08247">
    <property type="entry name" value="AST1_like"/>
    <property type="match status" value="1"/>
</dbReference>
<dbReference type="FunFam" id="3.90.180.10:FF:000038">
    <property type="entry name" value="Ast1p"/>
    <property type="match status" value="1"/>
</dbReference>
<dbReference type="InParanoid" id="H2B1N7"/>
<dbReference type="Pfam" id="PF13602">
    <property type="entry name" value="ADH_zinc_N_2"/>
    <property type="match status" value="1"/>
</dbReference>
<dbReference type="InterPro" id="IPR013154">
    <property type="entry name" value="ADH-like_N"/>
</dbReference>
<dbReference type="InterPro" id="IPR052585">
    <property type="entry name" value="Lipid_raft_assoc_Zn_ADH"/>
</dbReference>
<dbReference type="Pfam" id="PF08240">
    <property type="entry name" value="ADH_N"/>
    <property type="match status" value="1"/>
</dbReference>
<dbReference type="OrthoDB" id="201656at2759"/>
<dbReference type="InterPro" id="IPR036291">
    <property type="entry name" value="NAD(P)-bd_dom_sf"/>
</dbReference>
<dbReference type="SMART" id="SM00829">
    <property type="entry name" value="PKS_ER"/>
    <property type="match status" value="1"/>
</dbReference>
<dbReference type="RefSeq" id="XP_003959672.1">
    <property type="nucleotide sequence ID" value="XM_003959623.1"/>
</dbReference>
<organism evidence="2 3">
    <name type="scientific">Kazachstania africana (strain ATCC 22294 / BCRC 22015 / CBS 2517 / CECT 1963 / NBRC 1671 / NRRL Y-8276)</name>
    <name type="common">Yeast</name>
    <name type="synonym">Kluyveromyces africanus</name>
    <dbReference type="NCBI Taxonomy" id="1071382"/>
    <lineage>
        <taxon>Eukaryota</taxon>
        <taxon>Fungi</taxon>
        <taxon>Dikarya</taxon>
        <taxon>Ascomycota</taxon>
        <taxon>Saccharomycotina</taxon>
        <taxon>Saccharomycetes</taxon>
        <taxon>Saccharomycetales</taxon>
        <taxon>Saccharomycetaceae</taxon>
        <taxon>Kazachstania</taxon>
    </lineage>
</organism>
<dbReference type="InterPro" id="IPR011032">
    <property type="entry name" value="GroES-like_sf"/>
</dbReference>
<reference evidence="2 3" key="1">
    <citation type="journal article" date="2011" name="Proc. Natl. Acad. Sci. U.S.A.">
        <title>Evolutionary erosion of yeast sex chromosomes by mating-type switching accidents.</title>
        <authorList>
            <person name="Gordon J.L."/>
            <person name="Armisen D."/>
            <person name="Proux-Wera E."/>
            <person name="Oheigeartaigh S.S."/>
            <person name="Byrne K.P."/>
            <person name="Wolfe K.H."/>
        </authorList>
    </citation>
    <scope>NUCLEOTIDE SEQUENCE [LARGE SCALE GENOMIC DNA]</scope>
    <source>
        <strain evidence="3">ATCC 22294 / BCRC 22015 / CBS 2517 / CECT 1963 / NBRC 1671 / NRRL Y-8276</strain>
    </source>
</reference>
<evidence type="ECO:0000259" key="1">
    <source>
        <dbReference type="SMART" id="SM00829"/>
    </source>
</evidence>
<dbReference type="EMBL" id="HE650831">
    <property type="protein sequence ID" value="CCF60537.1"/>
    <property type="molecule type" value="Genomic_DNA"/>
</dbReference>
<dbReference type="Gene3D" id="3.40.50.720">
    <property type="entry name" value="NAD(P)-binding Rossmann-like Domain"/>
    <property type="match status" value="2"/>
</dbReference>
<evidence type="ECO:0000313" key="3">
    <source>
        <dbReference type="Proteomes" id="UP000005220"/>
    </source>
</evidence>
<name>H2B1N7_KAZAF</name>
<dbReference type="Gene3D" id="3.90.180.10">
    <property type="entry name" value="Medium-chain alcohol dehydrogenases, catalytic domain"/>
    <property type="match status" value="2"/>
</dbReference>
<sequence length="429" mass="48691">MADRLLNNRDSKLEAGVLSPPKGNVPKEIKIDEMKLERVARPLRNVKFIPTKALVFRSKHGPTEFSYDSKIKLPVPKNKLVVQVKYVGLNPIDFKIRNGYSSAIYREAGLGREYSGMITHVGQNLQGHWNIGDEVFGIFYHPHLAIGCLQTSILIDPSVDPILVRPEGLSPTAAAGSLYCLGTAFNILDRLERKGFLKNEANILINGGTSSVAMFTIQLLKYHYKVAKKLMIVTTGSSSEKLKIFFPDLREEMLFIDYLKCRGKSSKPLRKVISEQKISIIDSQTNNEIETVYDQGKFDIVLDFIGGYDILRHSTSLINKNGAYVTTVGDYVSDYKNDIYNSLDNPSANARKLFGSMLYSYDYSHFYFDPNVKLASKNDWINRCYELLDSQIVTCIVDKVYDWKDHEDAFAYMLTQRAQGKLILRVEEF</sequence>
<gene>
    <name evidence="2" type="primary">KAFR0K01830</name>
    <name evidence="2" type="ORF">KAFR_0K01830</name>
</gene>
<accession>H2B1N7</accession>
<dbReference type="STRING" id="1071382.H2B1N7"/>
<proteinExistence type="predicted"/>
<dbReference type="KEGG" id="kaf:KAFR_0K01830"/>
<dbReference type="eggNOG" id="KOG1198">
    <property type="taxonomic scope" value="Eukaryota"/>
</dbReference>
<dbReference type="SUPFAM" id="SSF51735">
    <property type="entry name" value="NAD(P)-binding Rossmann-fold domains"/>
    <property type="match status" value="1"/>
</dbReference>
<dbReference type="HOGENOM" id="CLU_026673_4_0_1"/>
<dbReference type="GeneID" id="13886726"/>
<dbReference type="PANTHER" id="PTHR43482:SF1">
    <property type="entry name" value="PROTEIN AST1-RELATED"/>
    <property type="match status" value="1"/>
</dbReference>
<evidence type="ECO:0000313" key="2">
    <source>
        <dbReference type="EMBL" id="CCF60537.1"/>
    </source>
</evidence>
<keyword evidence="3" id="KW-1185">Reference proteome</keyword>
<dbReference type="PANTHER" id="PTHR43482">
    <property type="entry name" value="PROTEIN AST1-RELATED"/>
    <property type="match status" value="1"/>
</dbReference>
<dbReference type="GO" id="GO:0006612">
    <property type="term" value="P:protein targeting to membrane"/>
    <property type="evidence" value="ECO:0007669"/>
    <property type="project" value="EnsemblFungi"/>
</dbReference>
<protein>
    <recommendedName>
        <fullName evidence="1">Enoyl reductase (ER) domain-containing protein</fullName>
    </recommendedName>
</protein>
<dbReference type="Proteomes" id="UP000005220">
    <property type="component" value="Chromosome 11"/>
</dbReference>
<feature type="domain" description="Enoyl reductase (ER)" evidence="1">
    <location>
        <begin position="61"/>
        <end position="424"/>
    </location>
</feature>